<dbReference type="Proteomes" id="UP000295252">
    <property type="component" value="Chromosome V"/>
</dbReference>
<dbReference type="AlphaFoldDB" id="A0A068V3J3"/>
<dbReference type="InParanoid" id="A0A068V3J3"/>
<dbReference type="Gramene" id="CDP15132">
    <property type="protein sequence ID" value="CDP15132"/>
    <property type="gene ID" value="GSCOC_T00042713001"/>
</dbReference>
<dbReference type="EMBL" id="HG739179">
    <property type="protein sequence ID" value="CDP15132.1"/>
    <property type="molecule type" value="Genomic_DNA"/>
</dbReference>
<organism evidence="1 2">
    <name type="scientific">Coffea canephora</name>
    <name type="common">Robusta coffee</name>
    <dbReference type="NCBI Taxonomy" id="49390"/>
    <lineage>
        <taxon>Eukaryota</taxon>
        <taxon>Viridiplantae</taxon>
        <taxon>Streptophyta</taxon>
        <taxon>Embryophyta</taxon>
        <taxon>Tracheophyta</taxon>
        <taxon>Spermatophyta</taxon>
        <taxon>Magnoliopsida</taxon>
        <taxon>eudicotyledons</taxon>
        <taxon>Gunneridae</taxon>
        <taxon>Pentapetalae</taxon>
        <taxon>asterids</taxon>
        <taxon>lamiids</taxon>
        <taxon>Gentianales</taxon>
        <taxon>Rubiaceae</taxon>
        <taxon>Ixoroideae</taxon>
        <taxon>Gardenieae complex</taxon>
        <taxon>Bertiereae - Coffeeae clade</taxon>
        <taxon>Coffeeae</taxon>
        <taxon>Coffea</taxon>
    </lineage>
</organism>
<proteinExistence type="predicted"/>
<name>A0A068V3J3_COFCA</name>
<protein>
    <submittedName>
        <fullName evidence="1">Uncharacterized protein</fullName>
    </submittedName>
</protein>
<sequence length="115" mass="13293">MTEPALNSSAFKLIPKALTWPHKHHGLLREEIQENAQQGEDLGLYIHTRLSREWFHSHLSCLFPRVVQAHGPARHYNHCSKSRSQLQPQLGPFHIGFDISVAVSARREFVKYLIF</sequence>
<accession>A0A068V3J3</accession>
<evidence type="ECO:0000313" key="1">
    <source>
        <dbReference type="EMBL" id="CDP15132.1"/>
    </source>
</evidence>
<reference evidence="2" key="1">
    <citation type="journal article" date="2014" name="Science">
        <title>The coffee genome provides insight into the convergent evolution of caffeine biosynthesis.</title>
        <authorList>
            <person name="Denoeud F."/>
            <person name="Carretero-Paulet L."/>
            <person name="Dereeper A."/>
            <person name="Droc G."/>
            <person name="Guyot R."/>
            <person name="Pietrella M."/>
            <person name="Zheng C."/>
            <person name="Alberti A."/>
            <person name="Anthony F."/>
            <person name="Aprea G."/>
            <person name="Aury J.M."/>
            <person name="Bento P."/>
            <person name="Bernard M."/>
            <person name="Bocs S."/>
            <person name="Campa C."/>
            <person name="Cenci A."/>
            <person name="Combes M.C."/>
            <person name="Crouzillat D."/>
            <person name="Da Silva C."/>
            <person name="Daddiego L."/>
            <person name="De Bellis F."/>
            <person name="Dussert S."/>
            <person name="Garsmeur O."/>
            <person name="Gayraud T."/>
            <person name="Guignon V."/>
            <person name="Jahn K."/>
            <person name="Jamilloux V."/>
            <person name="Joet T."/>
            <person name="Labadie K."/>
            <person name="Lan T."/>
            <person name="Leclercq J."/>
            <person name="Lepelley M."/>
            <person name="Leroy T."/>
            <person name="Li L.T."/>
            <person name="Librado P."/>
            <person name="Lopez L."/>
            <person name="Munoz A."/>
            <person name="Noel B."/>
            <person name="Pallavicini A."/>
            <person name="Perrotta G."/>
            <person name="Poncet V."/>
            <person name="Pot D."/>
            <person name="Priyono X."/>
            <person name="Rigoreau M."/>
            <person name="Rouard M."/>
            <person name="Rozas J."/>
            <person name="Tranchant-Dubreuil C."/>
            <person name="VanBuren R."/>
            <person name="Zhang Q."/>
            <person name="Andrade A.C."/>
            <person name="Argout X."/>
            <person name="Bertrand B."/>
            <person name="de Kochko A."/>
            <person name="Graziosi G."/>
            <person name="Henry R.J."/>
            <person name="Jayarama X."/>
            <person name="Ming R."/>
            <person name="Nagai C."/>
            <person name="Rounsley S."/>
            <person name="Sankoff D."/>
            <person name="Giuliano G."/>
            <person name="Albert V.A."/>
            <person name="Wincker P."/>
            <person name="Lashermes P."/>
        </authorList>
    </citation>
    <scope>NUCLEOTIDE SEQUENCE [LARGE SCALE GENOMIC DNA]</scope>
    <source>
        <strain evidence="2">cv. DH200-94</strain>
    </source>
</reference>
<gene>
    <name evidence="1" type="ORF">GSCOC_T00042713001</name>
</gene>
<keyword evidence="2" id="KW-1185">Reference proteome</keyword>
<evidence type="ECO:0000313" key="2">
    <source>
        <dbReference type="Proteomes" id="UP000295252"/>
    </source>
</evidence>